<dbReference type="InterPro" id="IPR032710">
    <property type="entry name" value="NTF2-like_dom_sf"/>
</dbReference>
<feature type="signal peptide" evidence="1">
    <location>
        <begin position="1"/>
        <end position="18"/>
    </location>
</feature>
<dbReference type="EMBL" id="JAFMPT010000003">
    <property type="protein sequence ID" value="MCC1483679.1"/>
    <property type="molecule type" value="Genomic_DNA"/>
</dbReference>
<dbReference type="Proteomes" id="UP000778797">
    <property type="component" value="Unassembled WGS sequence"/>
</dbReference>
<keyword evidence="1" id="KW-0732">Signal</keyword>
<feature type="chain" id="PRO_5047292094" evidence="1">
    <location>
        <begin position="19"/>
        <end position="155"/>
    </location>
</feature>
<feature type="domain" description="SnoaL-like" evidence="2">
    <location>
        <begin position="26"/>
        <end position="140"/>
    </location>
</feature>
<accession>A0ABS8EKE0</accession>
<reference evidence="4" key="2">
    <citation type="submission" date="2023-07" db="EMBL/GenBank/DDBJ databases">
        <title>Genome of Winogradskyella sp. E313.</title>
        <authorList>
            <person name="Zhou Y."/>
        </authorList>
    </citation>
    <scope>NUCLEOTIDE SEQUENCE [LARGE SCALE GENOMIC DNA]</scope>
    <source>
        <strain evidence="4">E313</strain>
    </source>
</reference>
<comment type="caution">
    <text evidence="3">The sequence shown here is derived from an EMBL/GenBank/DDBJ whole genome shotgun (WGS) entry which is preliminary data.</text>
</comment>
<gene>
    <name evidence="3" type="ORF">J1C55_03670</name>
</gene>
<proteinExistence type="predicted"/>
<name>A0ABS8EKE0_9FLAO</name>
<dbReference type="SUPFAM" id="SSF54427">
    <property type="entry name" value="NTF2-like"/>
    <property type="match status" value="1"/>
</dbReference>
<evidence type="ECO:0000313" key="3">
    <source>
        <dbReference type="EMBL" id="MCC1483679.1"/>
    </source>
</evidence>
<evidence type="ECO:0000256" key="1">
    <source>
        <dbReference type="SAM" id="SignalP"/>
    </source>
</evidence>
<evidence type="ECO:0000259" key="2">
    <source>
        <dbReference type="Pfam" id="PF13474"/>
    </source>
</evidence>
<dbReference type="InterPro" id="IPR037401">
    <property type="entry name" value="SnoaL-like"/>
</dbReference>
<organism evidence="3 4">
    <name type="scientific">Winogradskyella immobilis</name>
    <dbReference type="NCBI Taxonomy" id="2816852"/>
    <lineage>
        <taxon>Bacteria</taxon>
        <taxon>Pseudomonadati</taxon>
        <taxon>Bacteroidota</taxon>
        <taxon>Flavobacteriia</taxon>
        <taxon>Flavobacteriales</taxon>
        <taxon>Flavobacteriaceae</taxon>
        <taxon>Winogradskyella</taxon>
    </lineage>
</organism>
<dbReference type="RefSeq" id="WP_227476127.1">
    <property type="nucleotide sequence ID" value="NZ_JAFMPT010000003.1"/>
</dbReference>
<evidence type="ECO:0000313" key="4">
    <source>
        <dbReference type="Proteomes" id="UP000778797"/>
    </source>
</evidence>
<keyword evidence="4" id="KW-1185">Reference proteome</keyword>
<protein>
    <submittedName>
        <fullName evidence="3">Nuclear transport factor 2 family protein</fullName>
    </submittedName>
</protein>
<dbReference type="Gene3D" id="3.10.450.50">
    <property type="match status" value="1"/>
</dbReference>
<dbReference type="Pfam" id="PF13474">
    <property type="entry name" value="SnoaL_3"/>
    <property type="match status" value="1"/>
</dbReference>
<sequence>MKQILTFLVIALSFNLNAQTSQESAVKETIIKFFEAFHKQDSIALKSMVTDDIILQSISKNNEGKTVLNKSEFNRFVTSIASIPKERNFQEKLTDFSIQVDGDMANAWTPYEFWIDNKFSHCGVNSFQLIRINSEWKIIYLVDTRRRDHCVPKKN</sequence>
<reference evidence="4" key="1">
    <citation type="submission" date="2021-03" db="EMBL/GenBank/DDBJ databases">
        <title>Genome of Cognatishimia sp. F0-27.</title>
        <authorList>
            <person name="Ping X."/>
        </authorList>
    </citation>
    <scope>NUCLEOTIDE SEQUENCE [LARGE SCALE GENOMIC DNA]</scope>
    <source>
        <strain evidence="4">E313</strain>
    </source>
</reference>